<sequence>MYCQYAHCTGFSIRKQHITYWTHTRIIRSREYSCSKTGFRSVGPSPKKSATSMGTHTYFLRLRLRSTSRQNLALQLKVGDHRYMRGRAASTSGG</sequence>
<feature type="domain" description="FAR1" evidence="1">
    <location>
        <begin position="2"/>
        <end position="46"/>
    </location>
</feature>
<reference evidence="2 3" key="1">
    <citation type="journal article" date="2022" name="Nat. Plants">
        <title>Genomes of leafy and leafless Platanthera orchids illuminate the evolution of mycoheterotrophy.</title>
        <authorList>
            <person name="Li M.H."/>
            <person name="Liu K.W."/>
            <person name="Li Z."/>
            <person name="Lu H.C."/>
            <person name="Ye Q.L."/>
            <person name="Zhang D."/>
            <person name="Wang J.Y."/>
            <person name="Li Y.F."/>
            <person name="Zhong Z.M."/>
            <person name="Liu X."/>
            <person name="Yu X."/>
            <person name="Liu D.K."/>
            <person name="Tu X.D."/>
            <person name="Liu B."/>
            <person name="Hao Y."/>
            <person name="Liao X.Y."/>
            <person name="Jiang Y.T."/>
            <person name="Sun W.H."/>
            <person name="Chen J."/>
            <person name="Chen Y.Q."/>
            <person name="Ai Y."/>
            <person name="Zhai J.W."/>
            <person name="Wu S.S."/>
            <person name="Zhou Z."/>
            <person name="Hsiao Y.Y."/>
            <person name="Wu W.L."/>
            <person name="Chen Y.Y."/>
            <person name="Lin Y.F."/>
            <person name="Hsu J.L."/>
            <person name="Li C.Y."/>
            <person name="Wang Z.W."/>
            <person name="Zhao X."/>
            <person name="Zhong W.Y."/>
            <person name="Ma X.K."/>
            <person name="Ma L."/>
            <person name="Huang J."/>
            <person name="Chen G.Z."/>
            <person name="Huang M.Z."/>
            <person name="Huang L."/>
            <person name="Peng D.H."/>
            <person name="Luo Y.B."/>
            <person name="Zou S.Q."/>
            <person name="Chen S.P."/>
            <person name="Lan S."/>
            <person name="Tsai W.C."/>
            <person name="Van de Peer Y."/>
            <person name="Liu Z.J."/>
        </authorList>
    </citation>
    <scope>NUCLEOTIDE SEQUENCE [LARGE SCALE GENOMIC DNA]</scope>
    <source>
        <strain evidence="2">Lor288</strain>
    </source>
</reference>
<gene>
    <name evidence="2" type="ORF">KSP40_PGU001549</name>
</gene>
<keyword evidence="3" id="KW-1185">Reference proteome</keyword>
<organism evidence="2 3">
    <name type="scientific">Platanthera guangdongensis</name>
    <dbReference type="NCBI Taxonomy" id="2320717"/>
    <lineage>
        <taxon>Eukaryota</taxon>
        <taxon>Viridiplantae</taxon>
        <taxon>Streptophyta</taxon>
        <taxon>Embryophyta</taxon>
        <taxon>Tracheophyta</taxon>
        <taxon>Spermatophyta</taxon>
        <taxon>Magnoliopsida</taxon>
        <taxon>Liliopsida</taxon>
        <taxon>Asparagales</taxon>
        <taxon>Orchidaceae</taxon>
        <taxon>Orchidoideae</taxon>
        <taxon>Orchideae</taxon>
        <taxon>Orchidinae</taxon>
        <taxon>Platanthera</taxon>
    </lineage>
</organism>
<dbReference type="EMBL" id="JBBWWR010000016">
    <property type="protein sequence ID" value="KAK8948081.1"/>
    <property type="molecule type" value="Genomic_DNA"/>
</dbReference>
<accession>A0ABR2LT91</accession>
<comment type="caution">
    <text evidence="2">The sequence shown here is derived from an EMBL/GenBank/DDBJ whole genome shotgun (WGS) entry which is preliminary data.</text>
</comment>
<dbReference type="Proteomes" id="UP001412067">
    <property type="component" value="Unassembled WGS sequence"/>
</dbReference>
<evidence type="ECO:0000313" key="3">
    <source>
        <dbReference type="Proteomes" id="UP001412067"/>
    </source>
</evidence>
<proteinExistence type="predicted"/>
<evidence type="ECO:0000259" key="1">
    <source>
        <dbReference type="Pfam" id="PF03101"/>
    </source>
</evidence>
<evidence type="ECO:0000313" key="2">
    <source>
        <dbReference type="EMBL" id="KAK8948081.1"/>
    </source>
</evidence>
<protein>
    <recommendedName>
        <fullName evidence="1">FAR1 domain-containing protein</fullName>
    </recommendedName>
</protein>
<name>A0ABR2LT91_9ASPA</name>
<dbReference type="InterPro" id="IPR004330">
    <property type="entry name" value="FAR1_DNA_bnd_dom"/>
</dbReference>
<dbReference type="Pfam" id="PF03101">
    <property type="entry name" value="FAR1"/>
    <property type="match status" value="1"/>
</dbReference>